<evidence type="ECO:0000313" key="2">
    <source>
        <dbReference type="Proteomes" id="UP000654075"/>
    </source>
</evidence>
<dbReference type="AlphaFoldDB" id="A0A813EIP1"/>
<organism evidence="1 2">
    <name type="scientific">Polarella glacialis</name>
    <name type="common">Dinoflagellate</name>
    <dbReference type="NCBI Taxonomy" id="89957"/>
    <lineage>
        <taxon>Eukaryota</taxon>
        <taxon>Sar</taxon>
        <taxon>Alveolata</taxon>
        <taxon>Dinophyceae</taxon>
        <taxon>Suessiales</taxon>
        <taxon>Suessiaceae</taxon>
        <taxon>Polarella</taxon>
    </lineage>
</organism>
<proteinExistence type="predicted"/>
<dbReference type="Proteomes" id="UP000654075">
    <property type="component" value="Unassembled WGS sequence"/>
</dbReference>
<comment type="caution">
    <text evidence="1">The sequence shown here is derived from an EMBL/GenBank/DDBJ whole genome shotgun (WGS) entry which is preliminary data.</text>
</comment>
<name>A0A813EIP1_POLGL</name>
<reference evidence="1" key="1">
    <citation type="submission" date="2021-02" db="EMBL/GenBank/DDBJ databases">
        <authorList>
            <person name="Dougan E. K."/>
            <person name="Rhodes N."/>
            <person name="Thang M."/>
            <person name="Chan C."/>
        </authorList>
    </citation>
    <scope>NUCLEOTIDE SEQUENCE</scope>
</reference>
<evidence type="ECO:0000313" key="1">
    <source>
        <dbReference type="EMBL" id="CAE8600662.1"/>
    </source>
</evidence>
<accession>A0A813EIP1</accession>
<sequence length="248" mass="26325">MEPEAEAEGGEGGRGRASLEFALDSEGAEGGLGQAVRIGRRSADAACVANLRELAVQLRPWRQSDDGDAMVTTGSQLPMAPVTTAKLLASLQLTKGPRSLKRSANEERGSRRSALLLGGHAGANMGGVEIPEVDFSMGIEAAGDHAEVDDHERFPAEDPAELPLLAMRLLCRRAANGTREALQIEVSDEQGSDGSGAHGKDGISRLVPWIIRCAGAFNLNLEALILQEEQKQIASIYATRRAHGQLLE</sequence>
<feature type="non-terminal residue" evidence="1">
    <location>
        <position position="1"/>
    </location>
</feature>
<dbReference type="OrthoDB" id="426165at2759"/>
<gene>
    <name evidence="1" type="ORF">PGLA1383_LOCUS18973</name>
</gene>
<protein>
    <submittedName>
        <fullName evidence="1">Uncharacterized protein</fullName>
    </submittedName>
</protein>
<keyword evidence="2" id="KW-1185">Reference proteome</keyword>
<dbReference type="EMBL" id="CAJNNV010012345">
    <property type="protein sequence ID" value="CAE8600662.1"/>
    <property type="molecule type" value="Genomic_DNA"/>
</dbReference>